<dbReference type="CDD" id="cd03131">
    <property type="entry name" value="GATase1_HTS"/>
    <property type="match status" value="1"/>
</dbReference>
<dbReference type="FunFam" id="3.40.50.880:FF:000004">
    <property type="entry name" value="Homoserine O-succinyltransferase"/>
    <property type="match status" value="1"/>
</dbReference>
<dbReference type="SUPFAM" id="SSF52317">
    <property type="entry name" value="Class I glutamine amidotransferase-like"/>
    <property type="match status" value="1"/>
</dbReference>
<dbReference type="Proteomes" id="UP000256869">
    <property type="component" value="Unassembled WGS sequence"/>
</dbReference>
<proteinExistence type="inferred from homology"/>
<comment type="subcellular location">
    <subcellularLocation>
        <location evidence="1 8">Cytoplasm</location>
    </subcellularLocation>
</comment>
<evidence type="ECO:0000256" key="7">
    <source>
        <dbReference type="ARBA" id="ARBA00049043"/>
    </source>
</evidence>
<name>A0A3D9IQS1_9BACL</name>
<evidence type="ECO:0000256" key="2">
    <source>
        <dbReference type="ARBA" id="ARBA00022490"/>
    </source>
</evidence>
<reference evidence="10 11" key="1">
    <citation type="submission" date="2018-07" db="EMBL/GenBank/DDBJ databases">
        <title>Genomic Encyclopedia of Type Strains, Phase III (KMG-III): the genomes of soil and plant-associated and newly described type strains.</title>
        <authorList>
            <person name="Whitman W."/>
        </authorList>
    </citation>
    <scope>NUCLEOTIDE SEQUENCE [LARGE SCALE GENOMIC DNA]</scope>
    <source>
        <strain evidence="10 11">CECT 8236</strain>
    </source>
</reference>
<dbReference type="PANTHER" id="PTHR20919:SF0">
    <property type="entry name" value="HOMOSERINE O-SUCCINYLTRANSFERASE"/>
    <property type="match status" value="1"/>
</dbReference>
<evidence type="ECO:0000256" key="8">
    <source>
        <dbReference type="HAMAP-Rule" id="MF_00295"/>
    </source>
</evidence>
<dbReference type="GO" id="GO:0005737">
    <property type="term" value="C:cytoplasm"/>
    <property type="evidence" value="ECO:0007669"/>
    <property type="project" value="UniProtKB-SubCell"/>
</dbReference>
<evidence type="ECO:0000256" key="5">
    <source>
        <dbReference type="ARBA" id="ARBA00023167"/>
    </source>
</evidence>
<comment type="function">
    <text evidence="8">Transfers an acetyl group from acetyl-CoA to L-homoserine, forming acetyl-L-homoserine.</text>
</comment>
<dbReference type="Gene3D" id="3.40.50.880">
    <property type="match status" value="1"/>
</dbReference>
<dbReference type="EC" id="2.3.1.31" evidence="8"/>
<comment type="pathway">
    <text evidence="8">Amino-acid biosynthesis; L-methionine biosynthesis via de novo pathway; O-acetyl-L-homoserine from L-homoserine: step 1/1.</text>
</comment>
<keyword evidence="4 8" id="KW-0808">Transferase</keyword>
<feature type="active site" description="Proton acceptor" evidence="8">
    <location>
        <position position="235"/>
    </location>
</feature>
<dbReference type="OrthoDB" id="9772423at2"/>
<evidence type="ECO:0000256" key="3">
    <source>
        <dbReference type="ARBA" id="ARBA00022605"/>
    </source>
</evidence>
<keyword evidence="5 8" id="KW-0486">Methionine biosynthesis</keyword>
<feature type="active site" description="Acyl-thioester intermediate" evidence="8 9">
    <location>
        <position position="142"/>
    </location>
</feature>
<evidence type="ECO:0000313" key="11">
    <source>
        <dbReference type="Proteomes" id="UP000256869"/>
    </source>
</evidence>
<accession>A0A3D9IQS1</accession>
<keyword evidence="2 8" id="KW-0963">Cytoplasm</keyword>
<dbReference type="EMBL" id="QRDY01000003">
    <property type="protein sequence ID" value="RED63869.1"/>
    <property type="molecule type" value="Genomic_DNA"/>
</dbReference>
<comment type="caution">
    <text evidence="10">The sequence shown here is derived from an EMBL/GenBank/DDBJ whole genome shotgun (WGS) entry which is preliminary data.</text>
</comment>
<evidence type="ECO:0000313" key="10">
    <source>
        <dbReference type="EMBL" id="RED63869.1"/>
    </source>
</evidence>
<dbReference type="InterPro" id="IPR033752">
    <property type="entry name" value="MetA_family"/>
</dbReference>
<dbReference type="Pfam" id="PF04204">
    <property type="entry name" value="HTS"/>
    <property type="match status" value="1"/>
</dbReference>
<keyword evidence="11" id="KW-1185">Reference proteome</keyword>
<dbReference type="InterPro" id="IPR029062">
    <property type="entry name" value="Class_I_gatase-like"/>
</dbReference>
<protein>
    <recommendedName>
        <fullName evidence="8">Homoserine O-acetyltransferase</fullName>
        <shortName evidence="8">HAT</shortName>
        <ecNumber evidence="8">2.3.1.31</ecNumber>
    </recommendedName>
    <alternativeName>
        <fullName evidence="8">Homoserine transacetylase</fullName>
        <shortName evidence="8">HTA</shortName>
    </alternativeName>
</protein>
<dbReference type="PIRSF" id="PIRSF000450">
    <property type="entry name" value="H_ser_succinyltr"/>
    <property type="match status" value="1"/>
</dbReference>
<keyword evidence="6 8" id="KW-0012">Acyltransferase</keyword>
<sequence length="310" mass="35679">MPIKVPDNLPAKEVLAGENIFVMDESVAYHQDIRPLRIGILNLMPTKETTETQLLRLIGNTPLQLEAVLIHPKTHMSKNTSAEHLESFYKTFEDIKDEQYDGFIITGAPVEHLAFEDVTYWEELKEIMDWTNSNVTSTFHICWGAQAGLYHHYGVPKLSLNEKMFGVYPHGISKPNIPLLRGFDEMFYVPQSRHTEVLKEDIEKVEGLEIWSESEEAGVYIAASSDGKRIFVTGHSEYDPQSLKWEYDRDKAKGLRIDVPKNYYPNDDSSRPPVSTWRAHANLLFSNWLNYYVYQATPFELGTAKTYTLR</sequence>
<feature type="binding site" evidence="8">
    <location>
        <position position="163"/>
    </location>
    <ligand>
        <name>substrate</name>
    </ligand>
</feature>
<feature type="binding site" evidence="8">
    <location>
        <position position="249"/>
    </location>
    <ligand>
        <name>substrate</name>
    </ligand>
</feature>
<evidence type="ECO:0000256" key="6">
    <source>
        <dbReference type="ARBA" id="ARBA00023315"/>
    </source>
</evidence>
<keyword evidence="3 8" id="KW-0028">Amino-acid biosynthesis</keyword>
<dbReference type="HAMAP" id="MF_00295">
    <property type="entry name" value="MetA_acyltransf"/>
    <property type="match status" value="1"/>
</dbReference>
<dbReference type="AlphaFoldDB" id="A0A3D9IQS1"/>
<dbReference type="PANTHER" id="PTHR20919">
    <property type="entry name" value="HOMOSERINE O-SUCCINYLTRANSFERASE"/>
    <property type="match status" value="1"/>
</dbReference>
<dbReference type="RefSeq" id="WP_115991980.1">
    <property type="nucleotide sequence ID" value="NZ_QRDY01000003.1"/>
</dbReference>
<feature type="site" description="Important for acyl-CoA specificity" evidence="8">
    <location>
        <position position="111"/>
    </location>
</feature>
<comment type="similarity">
    <text evidence="8">Belongs to the MetA family.</text>
</comment>
<evidence type="ECO:0000256" key="1">
    <source>
        <dbReference type="ARBA" id="ARBA00004496"/>
    </source>
</evidence>
<evidence type="ECO:0000256" key="4">
    <source>
        <dbReference type="ARBA" id="ARBA00022679"/>
    </source>
</evidence>
<dbReference type="GO" id="GO:0004414">
    <property type="term" value="F:homoserine O-acetyltransferase activity"/>
    <property type="evidence" value="ECO:0007669"/>
    <property type="project" value="UniProtKB-EC"/>
</dbReference>
<comment type="caution">
    <text evidence="8">Lacks conserved residue(s) required for the propagation of feature annotation.</text>
</comment>
<feature type="site" description="Important for substrate specificity" evidence="8">
    <location>
        <position position="192"/>
    </location>
</feature>
<dbReference type="InterPro" id="IPR005697">
    <property type="entry name" value="HST_MetA"/>
</dbReference>
<organism evidence="10 11">
    <name type="scientific">Cohnella lupini</name>
    <dbReference type="NCBI Taxonomy" id="1294267"/>
    <lineage>
        <taxon>Bacteria</taxon>
        <taxon>Bacillati</taxon>
        <taxon>Bacillota</taxon>
        <taxon>Bacilli</taxon>
        <taxon>Bacillales</taxon>
        <taxon>Paenibacillaceae</taxon>
        <taxon>Cohnella</taxon>
    </lineage>
</organism>
<feature type="binding site" evidence="8">
    <location>
        <position position="192"/>
    </location>
    <ligand>
        <name>substrate</name>
    </ligand>
</feature>
<comment type="catalytic activity">
    <reaction evidence="7 8">
        <text>L-homoserine + acetyl-CoA = O-acetyl-L-homoserine + CoA</text>
        <dbReference type="Rhea" id="RHEA:13701"/>
        <dbReference type="ChEBI" id="CHEBI:57287"/>
        <dbReference type="ChEBI" id="CHEBI:57288"/>
        <dbReference type="ChEBI" id="CHEBI:57476"/>
        <dbReference type="ChEBI" id="CHEBI:57716"/>
        <dbReference type="EC" id="2.3.1.31"/>
    </reaction>
</comment>
<dbReference type="GO" id="GO:0019281">
    <property type="term" value="P:L-methionine biosynthetic process from homoserine via O-succinyl-L-homoserine and cystathionine"/>
    <property type="evidence" value="ECO:0007669"/>
    <property type="project" value="InterPro"/>
</dbReference>
<evidence type="ECO:0000256" key="9">
    <source>
        <dbReference type="PIRSR" id="PIRSR000450-1"/>
    </source>
</evidence>
<dbReference type="NCBIfam" id="TIGR01001">
    <property type="entry name" value="metA"/>
    <property type="match status" value="1"/>
</dbReference>
<dbReference type="UniPathway" id="UPA00051">
    <property type="reaction ID" value="UER00074"/>
</dbReference>
<dbReference type="GO" id="GO:0008899">
    <property type="term" value="F:homoserine O-succinyltransferase activity"/>
    <property type="evidence" value="ECO:0007669"/>
    <property type="project" value="UniProtKB-UniRule"/>
</dbReference>
<gene>
    <name evidence="8" type="primary">metAA</name>
    <name evidence="10" type="ORF">DFP95_103110</name>
</gene>
<feature type="active site" evidence="8">
    <location>
        <position position="237"/>
    </location>
</feature>